<dbReference type="InterPro" id="IPR015168">
    <property type="entry name" value="SsuA/THI5"/>
</dbReference>
<dbReference type="PANTHER" id="PTHR30024">
    <property type="entry name" value="ALIPHATIC SULFONATES-BINDING PROTEIN-RELATED"/>
    <property type="match status" value="1"/>
</dbReference>
<dbReference type="PANTHER" id="PTHR30024:SF47">
    <property type="entry name" value="TAURINE-BINDING PERIPLASMIC PROTEIN"/>
    <property type="match status" value="1"/>
</dbReference>
<reference evidence="6 7" key="1">
    <citation type="submission" date="2016-04" db="EMBL/GenBank/DDBJ databases">
        <title>Complete genome sequence of Dietzia lutea YIM 80766T, a strain isolated from desert soil in Egypt.</title>
        <authorList>
            <person name="Zhao J."/>
            <person name="Hu B."/>
            <person name="Geng S."/>
            <person name="Nie Y."/>
            <person name="Tang Y."/>
        </authorList>
    </citation>
    <scope>NUCLEOTIDE SEQUENCE [LARGE SCALE GENOMIC DNA]</scope>
    <source>
        <strain evidence="6 7">YIM 80766</strain>
    </source>
</reference>
<evidence type="ECO:0000256" key="2">
    <source>
        <dbReference type="ARBA" id="ARBA00010742"/>
    </source>
</evidence>
<dbReference type="Gene3D" id="3.40.190.10">
    <property type="entry name" value="Periplasmic binding protein-like II"/>
    <property type="match status" value="2"/>
</dbReference>
<comment type="subcellular location">
    <subcellularLocation>
        <location evidence="1">Periplasm</location>
    </subcellularLocation>
</comment>
<feature type="chain" id="PRO_5039333983" description="SsuA/THI5-like domain-containing protein" evidence="4">
    <location>
        <begin position="21"/>
        <end position="340"/>
    </location>
</feature>
<dbReference type="OrthoDB" id="7808807at2"/>
<keyword evidence="3 4" id="KW-0732">Signal</keyword>
<dbReference type="GO" id="GO:0042597">
    <property type="term" value="C:periplasmic space"/>
    <property type="evidence" value="ECO:0007669"/>
    <property type="project" value="UniProtKB-SubCell"/>
</dbReference>
<dbReference type="AlphaFoldDB" id="A0A2S1R9Y6"/>
<dbReference type="Pfam" id="PF09084">
    <property type="entry name" value="NMT1"/>
    <property type="match status" value="1"/>
</dbReference>
<evidence type="ECO:0000259" key="5">
    <source>
        <dbReference type="Pfam" id="PF09084"/>
    </source>
</evidence>
<evidence type="ECO:0000313" key="6">
    <source>
        <dbReference type="EMBL" id="AWH93108.1"/>
    </source>
</evidence>
<dbReference type="Proteomes" id="UP000244928">
    <property type="component" value="Chromosome"/>
</dbReference>
<proteinExistence type="inferred from homology"/>
<evidence type="ECO:0000256" key="1">
    <source>
        <dbReference type="ARBA" id="ARBA00004418"/>
    </source>
</evidence>
<evidence type="ECO:0000256" key="3">
    <source>
        <dbReference type="ARBA" id="ARBA00022729"/>
    </source>
</evidence>
<accession>A0A2S1R9Y6</accession>
<dbReference type="EMBL" id="CP015449">
    <property type="protein sequence ID" value="AWH93108.1"/>
    <property type="molecule type" value="Genomic_DNA"/>
</dbReference>
<comment type="similarity">
    <text evidence="2">Belongs to the bacterial solute-binding protein SsuA/TauA family.</text>
</comment>
<dbReference type="SUPFAM" id="SSF53850">
    <property type="entry name" value="Periplasmic binding protein-like II"/>
    <property type="match status" value="1"/>
</dbReference>
<dbReference type="RefSeq" id="WP_108848413.1">
    <property type="nucleotide sequence ID" value="NZ_CP015449.1"/>
</dbReference>
<dbReference type="KEGG" id="dlu:A6035_14035"/>
<feature type="signal peptide" evidence="4">
    <location>
        <begin position="1"/>
        <end position="20"/>
    </location>
</feature>
<evidence type="ECO:0000313" key="7">
    <source>
        <dbReference type="Proteomes" id="UP000244928"/>
    </source>
</evidence>
<organism evidence="6 7">
    <name type="scientific">Dietzia lutea</name>
    <dbReference type="NCBI Taxonomy" id="546160"/>
    <lineage>
        <taxon>Bacteria</taxon>
        <taxon>Bacillati</taxon>
        <taxon>Actinomycetota</taxon>
        <taxon>Actinomycetes</taxon>
        <taxon>Mycobacteriales</taxon>
        <taxon>Dietziaceae</taxon>
        <taxon>Dietzia</taxon>
    </lineage>
</organism>
<gene>
    <name evidence="6" type="ORF">A6035_14035</name>
</gene>
<sequence>MRSIRVATLALTLSTGLVLSACSGETSSNGDQNTTPISVGNFVTASQLPFMVGTDQGVFESAGLDVEIVGLTSGPAGISALQNGSIHVMPLAASVAARANQTGQDVRIICGSQNGDWTSMWAQADSEIPDAGQVGDWTDVIQALRGKTIGVNALGGTDQIAVDNLLSAAGMSGEDVEYVAVGAGNRAVAALNQGEIDALYAYPFNDLIAQREGARRLFHVPSDLPAEMKDSLSAVWFSTTSWLEENPDTAAAFCEGMDMSIEFTRSTENLDAVSSIMQRDFDLGDPELALEFVEGNMEFLSTEINCESIEAMISLAVDQGGMSEGEFTDCESNVWDRAER</sequence>
<feature type="domain" description="SsuA/THI5-like" evidence="5">
    <location>
        <begin position="48"/>
        <end position="264"/>
    </location>
</feature>
<protein>
    <recommendedName>
        <fullName evidence="5">SsuA/THI5-like domain-containing protein</fullName>
    </recommendedName>
</protein>
<name>A0A2S1R9Y6_9ACTN</name>
<evidence type="ECO:0000256" key="4">
    <source>
        <dbReference type="SAM" id="SignalP"/>
    </source>
</evidence>
<keyword evidence="7" id="KW-1185">Reference proteome</keyword>
<dbReference type="PROSITE" id="PS51257">
    <property type="entry name" value="PROKAR_LIPOPROTEIN"/>
    <property type="match status" value="1"/>
</dbReference>